<gene>
    <name evidence="2" type="ORF">NT2_04_01260</name>
</gene>
<dbReference type="eggNOG" id="COG3420">
    <property type="taxonomic scope" value="Bacteria"/>
</dbReference>
<dbReference type="InterPro" id="IPR012334">
    <property type="entry name" value="Pectin_lyas_fold"/>
</dbReference>
<dbReference type="AlphaFoldDB" id="U2YJS5"/>
<organism evidence="2 3">
    <name type="scientific">Caenibius tardaugens NBRC 16725</name>
    <dbReference type="NCBI Taxonomy" id="1219035"/>
    <lineage>
        <taxon>Bacteria</taxon>
        <taxon>Pseudomonadati</taxon>
        <taxon>Pseudomonadota</taxon>
        <taxon>Alphaproteobacteria</taxon>
        <taxon>Sphingomonadales</taxon>
        <taxon>Erythrobacteraceae</taxon>
        <taxon>Caenibius</taxon>
    </lineage>
</organism>
<keyword evidence="1" id="KW-0732">Signal</keyword>
<protein>
    <recommendedName>
        <fullName evidence="4">Right handed beta helix domain-containing protein</fullName>
    </recommendedName>
</protein>
<proteinExistence type="predicted"/>
<name>U2YJS5_9SPHN</name>
<reference evidence="2 3" key="1">
    <citation type="submission" date="2013-09" db="EMBL/GenBank/DDBJ databases">
        <title>Whole genome shotgun sequence of Novosphingobium tardaugens NBRC 16725.</title>
        <authorList>
            <person name="Isaki S."/>
            <person name="Hosoyama A."/>
            <person name="Tsuchikane K."/>
            <person name="Katsumata H."/>
            <person name="Ando Y."/>
            <person name="Yamazaki S."/>
            <person name="Fujita N."/>
        </authorList>
    </citation>
    <scope>NUCLEOTIDE SEQUENCE [LARGE SCALE GENOMIC DNA]</scope>
    <source>
        <strain evidence="2 3">NBRC 16725</strain>
    </source>
</reference>
<dbReference type="InterPro" id="IPR011050">
    <property type="entry name" value="Pectin_lyase_fold/virulence"/>
</dbReference>
<dbReference type="Proteomes" id="UP000016568">
    <property type="component" value="Unassembled WGS sequence"/>
</dbReference>
<keyword evidence="3" id="KW-1185">Reference proteome</keyword>
<dbReference type="SUPFAM" id="SSF51126">
    <property type="entry name" value="Pectin lyase-like"/>
    <property type="match status" value="1"/>
</dbReference>
<evidence type="ECO:0000256" key="1">
    <source>
        <dbReference type="SAM" id="SignalP"/>
    </source>
</evidence>
<evidence type="ECO:0008006" key="4">
    <source>
        <dbReference type="Google" id="ProtNLM"/>
    </source>
</evidence>
<comment type="caution">
    <text evidence="2">The sequence shown here is derived from an EMBL/GenBank/DDBJ whole genome shotgun (WGS) entry which is preliminary data.</text>
</comment>
<evidence type="ECO:0000313" key="3">
    <source>
        <dbReference type="Proteomes" id="UP000016568"/>
    </source>
</evidence>
<dbReference type="Gene3D" id="2.160.20.10">
    <property type="entry name" value="Single-stranded right-handed beta-helix, Pectin lyase-like"/>
    <property type="match status" value="1"/>
</dbReference>
<feature type="signal peptide" evidence="1">
    <location>
        <begin position="1"/>
        <end position="20"/>
    </location>
</feature>
<feature type="chain" id="PRO_5004636522" description="Right handed beta helix domain-containing protein" evidence="1">
    <location>
        <begin position="21"/>
        <end position="315"/>
    </location>
</feature>
<sequence>MLASLAVTAAALALPGGALLAQGHGAGPYTVKETGKRYERLQDAVNAIGGGTGTITIAPGRYADCAVQEAGDVSYVANAPGSVIFDGTICEDKAALVFRGFNASVSGITFQNMNSIYSGNAAGIRQEKGNLTVVQSWFRDSQQGILGNADPSGRVVVDKSTFTNLGTCAYSGGCAHSIYIGEYGLVRVTRSRFERGAGGHYLKSRSAQVQIAGNSFDDSNGRWSNYMIDLPLGATGQITNNWFVQGPDHENHAALIAIAAEGKKNSSDGLVISGNDARLSPKVTWTTLFVADWSGDRLQIGENKLGPGIKRFEKI</sequence>
<evidence type="ECO:0000313" key="2">
    <source>
        <dbReference type="EMBL" id="GAD48715.1"/>
    </source>
</evidence>
<accession>U2YJS5</accession>
<dbReference type="EMBL" id="BASZ01000004">
    <property type="protein sequence ID" value="GAD48715.1"/>
    <property type="molecule type" value="Genomic_DNA"/>
</dbReference>